<comment type="similarity">
    <text evidence="2">Belongs to the ABC-4 integral membrane protein family. LolC/E subfamily.</text>
</comment>
<evidence type="ECO:0000256" key="2">
    <source>
        <dbReference type="ARBA" id="ARBA00005236"/>
    </source>
</evidence>
<dbReference type="GO" id="GO:0044874">
    <property type="term" value="P:lipoprotein localization to outer membrane"/>
    <property type="evidence" value="ECO:0007669"/>
    <property type="project" value="TreeGrafter"/>
</dbReference>
<evidence type="ECO:0000256" key="7">
    <source>
        <dbReference type="SAM" id="Phobius"/>
    </source>
</evidence>
<feature type="transmembrane region" description="Helical" evidence="7">
    <location>
        <begin position="342"/>
        <end position="367"/>
    </location>
</feature>
<keyword evidence="4 7" id="KW-0812">Transmembrane</keyword>
<reference evidence="10 11" key="1">
    <citation type="submission" date="2018-01" db="EMBL/GenBank/DDBJ databases">
        <title>Draft genome sequence of Paucibacter aquatile CR182 isolated from freshwater of the Nakdong River.</title>
        <authorList>
            <person name="Choi A."/>
            <person name="Chung E.J."/>
        </authorList>
    </citation>
    <scope>NUCLEOTIDE SEQUENCE [LARGE SCALE GENOMIC DNA]</scope>
    <source>
        <strain evidence="10 11">CR182</strain>
    </source>
</reference>
<dbReference type="PANTHER" id="PTHR30489:SF0">
    <property type="entry name" value="LIPOPROTEIN-RELEASING SYSTEM TRANSMEMBRANE PROTEIN LOLE"/>
    <property type="match status" value="1"/>
</dbReference>
<evidence type="ECO:0000256" key="1">
    <source>
        <dbReference type="ARBA" id="ARBA00004651"/>
    </source>
</evidence>
<proteinExistence type="inferred from homology"/>
<keyword evidence="6 7" id="KW-0472">Membrane</keyword>
<evidence type="ECO:0000256" key="4">
    <source>
        <dbReference type="ARBA" id="ARBA00022692"/>
    </source>
</evidence>
<keyword evidence="3" id="KW-1003">Cell membrane</keyword>
<dbReference type="Pfam" id="PF02687">
    <property type="entry name" value="FtsX"/>
    <property type="match status" value="1"/>
</dbReference>
<dbReference type="InterPro" id="IPR003838">
    <property type="entry name" value="ABC3_permease_C"/>
</dbReference>
<gene>
    <name evidence="10" type="ORF">C1O66_04415</name>
</gene>
<evidence type="ECO:0000259" key="9">
    <source>
        <dbReference type="Pfam" id="PF12704"/>
    </source>
</evidence>
<protein>
    <submittedName>
        <fullName evidence="10">ABC transporter permease</fullName>
    </submittedName>
</protein>
<dbReference type="Proteomes" id="UP000235916">
    <property type="component" value="Unassembled WGS sequence"/>
</dbReference>
<dbReference type="Pfam" id="PF12704">
    <property type="entry name" value="MacB_PCD"/>
    <property type="match status" value="1"/>
</dbReference>
<evidence type="ECO:0000256" key="5">
    <source>
        <dbReference type="ARBA" id="ARBA00022989"/>
    </source>
</evidence>
<keyword evidence="5 7" id="KW-1133">Transmembrane helix</keyword>
<accession>A0A2N8KTS6</accession>
<comment type="caution">
    <text evidence="10">The sequence shown here is derived from an EMBL/GenBank/DDBJ whole genome shotgun (WGS) entry which is preliminary data.</text>
</comment>
<comment type="subcellular location">
    <subcellularLocation>
        <location evidence="1">Cell membrane</location>
        <topology evidence="1">Multi-pass membrane protein</topology>
    </subcellularLocation>
</comment>
<organism evidence="10 11">
    <name type="scientific">Kinneretia aquatilis</name>
    <dbReference type="NCBI Taxonomy" id="2070761"/>
    <lineage>
        <taxon>Bacteria</taxon>
        <taxon>Pseudomonadati</taxon>
        <taxon>Pseudomonadota</taxon>
        <taxon>Betaproteobacteria</taxon>
        <taxon>Burkholderiales</taxon>
        <taxon>Sphaerotilaceae</taxon>
        <taxon>Roseateles</taxon>
    </lineage>
</organism>
<dbReference type="EMBL" id="POSP01000003">
    <property type="protein sequence ID" value="PND36854.1"/>
    <property type="molecule type" value="Genomic_DNA"/>
</dbReference>
<dbReference type="GO" id="GO:0098797">
    <property type="term" value="C:plasma membrane protein complex"/>
    <property type="evidence" value="ECO:0007669"/>
    <property type="project" value="TreeGrafter"/>
</dbReference>
<dbReference type="InterPro" id="IPR025857">
    <property type="entry name" value="MacB_PCD"/>
</dbReference>
<evidence type="ECO:0000313" key="11">
    <source>
        <dbReference type="Proteomes" id="UP000235916"/>
    </source>
</evidence>
<feature type="domain" description="ABC3 transporter permease C-terminal" evidence="8">
    <location>
        <begin position="347"/>
        <end position="474"/>
    </location>
</feature>
<dbReference type="InterPro" id="IPR051447">
    <property type="entry name" value="Lipoprotein-release_system"/>
</dbReference>
<evidence type="ECO:0000256" key="3">
    <source>
        <dbReference type="ARBA" id="ARBA00022475"/>
    </source>
</evidence>
<feature type="transmembrane region" description="Helical" evidence="7">
    <location>
        <begin position="387"/>
        <end position="417"/>
    </location>
</feature>
<dbReference type="PANTHER" id="PTHR30489">
    <property type="entry name" value="LIPOPROTEIN-RELEASING SYSTEM TRANSMEMBRANE PROTEIN LOLE"/>
    <property type="match status" value="1"/>
</dbReference>
<dbReference type="RefSeq" id="WP_102766776.1">
    <property type="nucleotide sequence ID" value="NZ_POSP01000003.1"/>
</dbReference>
<evidence type="ECO:0000259" key="8">
    <source>
        <dbReference type="Pfam" id="PF02687"/>
    </source>
</evidence>
<evidence type="ECO:0000256" key="6">
    <source>
        <dbReference type="ARBA" id="ARBA00023136"/>
    </source>
</evidence>
<dbReference type="OrthoDB" id="9770036at2"/>
<keyword evidence="11" id="KW-1185">Reference proteome</keyword>
<name>A0A2N8KTS6_9BURK</name>
<dbReference type="AlphaFoldDB" id="A0A2N8KTS6"/>
<feature type="domain" description="MacB-like periplasmic core" evidence="9">
    <location>
        <begin position="22"/>
        <end position="144"/>
    </location>
</feature>
<feature type="transmembrane region" description="Helical" evidence="7">
    <location>
        <begin position="450"/>
        <end position="473"/>
    </location>
</feature>
<evidence type="ECO:0000313" key="10">
    <source>
        <dbReference type="EMBL" id="PND36854.1"/>
    </source>
</evidence>
<sequence>MSTVYRMAWRNLGRNAKRSRVTGLGLALALALCMATLALMDGLSQELIQGTTEGEVGHIQIHEPRYLDSRALRRSVPADAQALAALRSAEGVQGVSARLYAFAYLSHGSRSSGVQLLGIDPEQEAAVTVLHRKRSSGEWLSAEATPWRQAQALSEAQQAADQALTEAAIAEAFARLEGRASSTATPTPAPSPTATSGADASLALAEQLAPGPSRRPGVVLGAKLAANLGLSADPEGRWGQVLELLVEGAHGVQSHLELEVRGVLQTGLDHQDRSRLLLHLSDLQHMLQLPDQAHEIALRLTDPGQADARAAALQAQLGEGQQVQSWSQLRPDVLALIAANRALMGTLVFIVFLIAGVGVLNTMLVSVMERQRELSLLKALGLAPSKVLLLVMAETVLLCLAGGLVGLTAGAALVGWLQVHGLDVSRFGEFSLSGVGMAPVLRAQLSAAGAALPLAMLVLISVVSALVPALWAARLAPAAGMRAQ</sequence>